<evidence type="ECO:0000313" key="3">
    <source>
        <dbReference type="Proteomes" id="UP000682416"/>
    </source>
</evidence>
<evidence type="ECO:0000256" key="1">
    <source>
        <dbReference type="SAM" id="MobiDB-lite"/>
    </source>
</evidence>
<dbReference type="Proteomes" id="UP000682416">
    <property type="component" value="Chromosome"/>
</dbReference>
<proteinExistence type="predicted"/>
<feature type="region of interest" description="Disordered" evidence="1">
    <location>
        <begin position="1"/>
        <end position="22"/>
    </location>
</feature>
<sequence>MDNSDYLPEEGPDYGPVTFSPDPLYKATGEEIRVGGRLVGRLRRTSSGSYIGVATISNLSVVGDLSPTGPGSQDTFRKTTRSDAIRTILKQAFEDLANERRDRS</sequence>
<organism evidence="2 3">
    <name type="scientific">Nocardiopsis eucommiae</name>
    <dbReference type="NCBI Taxonomy" id="2831970"/>
    <lineage>
        <taxon>Bacteria</taxon>
        <taxon>Bacillati</taxon>
        <taxon>Actinomycetota</taxon>
        <taxon>Actinomycetes</taxon>
        <taxon>Streptosporangiales</taxon>
        <taxon>Nocardiopsidaceae</taxon>
        <taxon>Nocardiopsis</taxon>
    </lineage>
</organism>
<reference evidence="2" key="1">
    <citation type="submission" date="2021-05" db="EMBL/GenBank/DDBJ databases">
        <authorList>
            <person name="Kaiqin L."/>
            <person name="Jian G."/>
        </authorList>
    </citation>
    <scope>NUCLEOTIDE SEQUENCE</scope>
    <source>
        <strain evidence="2">HDS5</strain>
    </source>
</reference>
<dbReference type="AlphaFoldDB" id="A0A975QKU2"/>
<gene>
    <name evidence="2" type="ORF">KGD82_13760</name>
</gene>
<accession>A0A975QKU2</accession>
<keyword evidence="3" id="KW-1185">Reference proteome</keyword>
<dbReference type="EMBL" id="CP074402">
    <property type="protein sequence ID" value="QVJ03096.1"/>
    <property type="molecule type" value="Genomic_DNA"/>
</dbReference>
<protein>
    <submittedName>
        <fullName evidence="2">Uncharacterized protein</fullName>
    </submittedName>
</protein>
<dbReference type="KEGG" id="nec:KGD82_13760"/>
<evidence type="ECO:0000313" key="2">
    <source>
        <dbReference type="EMBL" id="QVJ03096.1"/>
    </source>
</evidence>
<name>A0A975QKU2_9ACTN</name>